<dbReference type="SUPFAM" id="SSF57850">
    <property type="entry name" value="RING/U-box"/>
    <property type="match status" value="1"/>
</dbReference>
<name>A0ABR2JQG6_9EUKA</name>
<dbReference type="EMBL" id="JAPFFF010000010">
    <property type="protein sequence ID" value="KAK8881005.1"/>
    <property type="molecule type" value="Genomic_DNA"/>
</dbReference>
<evidence type="ECO:0008006" key="4">
    <source>
        <dbReference type="Google" id="ProtNLM"/>
    </source>
</evidence>
<protein>
    <recommendedName>
        <fullName evidence="4">RING-type domain-containing protein</fullName>
    </recommendedName>
</protein>
<sequence length="1152" mass="134748">MSEVTEDCLPEQLNCVNINNQDSNDNNNTTKNQKIQKEDSNEIKENNSIQSIEVSDIIVEKILTLLCKLIIENAKNLIIDHQTELIRNKKCYSSDVVTILNSLYEFTKEPAKYENKSGFSPEIVNFIYQSLEIEFGFDGRKLIISAIEKYPKENQNILNLIDNYIKNDLNSNVSRGYFVKIDTTNNANNPILVYKDSINNQIIKFAKRPGIRRLTSPRNIIILSKYHDENEEFDHGVLLHRDYNFEDNDFGVSTYPYYYTYENYYSSFNYFFFNYLFKAYWNDRSLNNDFLAIESNTSSNIKIKSIFYITKFNFKCHINFCPINKSVQELANKAIKACIVILSAFPNSILFKIDNPLCAIDFIGNENLYKYMTKIYIINENNPELPIPYSLNKATLDFALLYSHLLHRSDSPLRFSITGENFYYKEYEGRYIEAKFSNPDINNNNKSVFDPLHPSHIVLLIDQNFKDRPKNVTPLTWLPDSNLNCENPQKDLTENNFIEKVDDEKILNISSQIFNDIGRIEEFSNLFFITLADALPIVSEGTIPEYLYNFVGFSQSEGNVLKKGIYNLIKQFSKGFDHKEQLLEPISLVKISSTDHWKNYPIHEEKINYVLNEICNAIKNHFHINEKNIQIQFIGNSLILLKIQNLPEFLTNHQIINDIWNDEYQPCKADEEIKTILNEIKNIDLQVTNVIHEKSIKIKVFHKESFGIDKSEFMNRLNKIANKFGFLKISITDYCSDINKKDIIGFCDVELINIQSGRMFAAEIINEFKNANCIDIKTGNEDISIIPFSNCAPIDEMLHNVKDINKFSTCLSLCNEPQTYLSQCLYAYNQFYFVEAYIMCKKCIIQFFKDSIKFQSVINPETNMIDQMKISNIYELLPGFLSISNSFQSYYENYPKIPFGQGIWTMLSCDNLISHYIKIWFSININILIRTSPRYFVCCPLHSNIIYKSPKDDEIITCPHCKLFYHSKCHKWHFSNDDCPILKENEKPCPNCFLFTKKIGGCSRMTCRCGKHWCFKCEQSPIFDSPLLCYEHMKNIHNESCIFYRYAYHIYLDKQNEKEIVKIDDEKLTLKICVPIHVMLFIHDRQDGNKLQIFSYDSKNLFNNTYLHLPLIIEKIYDYDIVQSVDEVKSVLEKEDLMEICNNFGYSIKVQI</sequence>
<gene>
    <name evidence="2" type="ORF">M9Y10_003714</name>
</gene>
<keyword evidence="3" id="KW-1185">Reference proteome</keyword>
<proteinExistence type="predicted"/>
<organism evidence="2 3">
    <name type="scientific">Tritrichomonas musculus</name>
    <dbReference type="NCBI Taxonomy" id="1915356"/>
    <lineage>
        <taxon>Eukaryota</taxon>
        <taxon>Metamonada</taxon>
        <taxon>Parabasalia</taxon>
        <taxon>Tritrichomonadida</taxon>
        <taxon>Tritrichomonadidae</taxon>
        <taxon>Tritrichomonas</taxon>
    </lineage>
</organism>
<dbReference type="Proteomes" id="UP001470230">
    <property type="component" value="Unassembled WGS sequence"/>
</dbReference>
<reference evidence="2 3" key="1">
    <citation type="submission" date="2024-04" db="EMBL/GenBank/DDBJ databases">
        <title>Tritrichomonas musculus Genome.</title>
        <authorList>
            <person name="Alves-Ferreira E."/>
            <person name="Grigg M."/>
            <person name="Lorenzi H."/>
            <person name="Galac M."/>
        </authorList>
    </citation>
    <scope>NUCLEOTIDE SEQUENCE [LARGE SCALE GENOMIC DNA]</scope>
    <source>
        <strain evidence="2 3">EAF2021</strain>
    </source>
</reference>
<evidence type="ECO:0000313" key="2">
    <source>
        <dbReference type="EMBL" id="KAK8881005.1"/>
    </source>
</evidence>
<evidence type="ECO:0000313" key="3">
    <source>
        <dbReference type="Proteomes" id="UP001470230"/>
    </source>
</evidence>
<comment type="caution">
    <text evidence="2">The sequence shown here is derived from an EMBL/GenBank/DDBJ whole genome shotgun (WGS) entry which is preliminary data.</text>
</comment>
<feature type="compositionally biased region" description="Low complexity" evidence="1">
    <location>
        <begin position="19"/>
        <end position="33"/>
    </location>
</feature>
<evidence type="ECO:0000256" key="1">
    <source>
        <dbReference type="SAM" id="MobiDB-lite"/>
    </source>
</evidence>
<feature type="region of interest" description="Disordered" evidence="1">
    <location>
        <begin position="19"/>
        <end position="42"/>
    </location>
</feature>
<accession>A0ABR2JQG6</accession>
<dbReference type="Gene3D" id="1.20.120.1750">
    <property type="match status" value="1"/>
</dbReference>